<evidence type="ECO:0000313" key="2">
    <source>
        <dbReference type="EMBL" id="MFE8703138.1"/>
    </source>
</evidence>
<feature type="domain" description="Peptidase M28" evidence="1">
    <location>
        <begin position="71"/>
        <end position="212"/>
    </location>
</feature>
<dbReference type="RefSeq" id="WP_389363410.1">
    <property type="nucleotide sequence ID" value="NZ_JBIACK010000013.1"/>
</dbReference>
<dbReference type="Proteomes" id="UP001601059">
    <property type="component" value="Unassembled WGS sequence"/>
</dbReference>
<name>A0ABW6KFU1_9BACI</name>
<evidence type="ECO:0000259" key="1">
    <source>
        <dbReference type="Pfam" id="PF04389"/>
    </source>
</evidence>
<dbReference type="InterPro" id="IPR012166">
    <property type="entry name" value="Uncharacterised_RocB"/>
</dbReference>
<keyword evidence="3" id="KW-1185">Reference proteome</keyword>
<comment type="caution">
    <text evidence="2">The sequence shown here is derived from an EMBL/GenBank/DDBJ whole genome shotgun (WGS) entry which is preliminary data.</text>
</comment>
<dbReference type="PIRSF" id="PIRSF010386">
    <property type="entry name" value="RocB"/>
    <property type="match status" value="1"/>
</dbReference>
<gene>
    <name evidence="2" type="ORF">ACFYKX_21385</name>
</gene>
<dbReference type="Gene3D" id="3.40.630.10">
    <property type="entry name" value="Zn peptidases"/>
    <property type="match status" value="1"/>
</dbReference>
<dbReference type="PANTHER" id="PTHR43808">
    <property type="entry name" value="ACETYLORNITHINE DEACETYLASE"/>
    <property type="match status" value="1"/>
</dbReference>
<dbReference type="SUPFAM" id="SSF53187">
    <property type="entry name" value="Zn-dependent exopeptidases"/>
    <property type="match status" value="1"/>
</dbReference>
<proteinExistence type="predicted"/>
<dbReference type="Pfam" id="PF04389">
    <property type="entry name" value="Peptidase_M28"/>
    <property type="match status" value="1"/>
</dbReference>
<reference evidence="2 3" key="1">
    <citation type="submission" date="2024-08" db="EMBL/GenBank/DDBJ databases">
        <title>Two novel Cytobacillus novel species.</title>
        <authorList>
            <person name="Liu G."/>
        </authorList>
    </citation>
    <scope>NUCLEOTIDE SEQUENCE [LARGE SCALE GENOMIC DNA]</scope>
    <source>
        <strain evidence="2 3">FJAT-54145</strain>
    </source>
</reference>
<dbReference type="EMBL" id="JBIACK010000013">
    <property type="protein sequence ID" value="MFE8703138.1"/>
    <property type="molecule type" value="Genomic_DNA"/>
</dbReference>
<sequence length="553" mass="63877">MYPDLRGKSVEEQVEFLTNKLVALQSYNGTEGENKKADWLIELLKTFPYFKNHPDLVWSQTIHDDPLGRKNVFALIKKDHSTRKTIVYNAHYDTVGTEDFGPLQDIAHDHDKLQKYFSNYEADQEVQNDALSGEWFFGRGALDMQSGIAVHLVNLLYFMENPQELPGNLLVMLNPDEESQHTGIRGSLRELVRLRDEHSLQYVAAINNDFISPLFDGDDQKYIYTGTAGKLLPCFYIFGREAHVGDSLSAIDPTLISSELNLRIGQNFDLVEPISDELVLPPSCLFLRDDKKSYDVQTAVSAKLYFNYFVYEKSPKEVLLHLKEIAEDVCKEFGHRQQEQYKRFRKANRLPERDLDWTIEVTTLEEHIKYLRELGIEASEVINDALKKVDRDESDDRLIAFQLVEALHFADPEKKPRVIMFYAPPFLPANFLSENHESGAVIYNKIRRELAFTEAETKEVFKLRKYFPYLSDGSFLSFNGSEGEIRSLKDNFPAMDTLFPVPLEEMKRLNIPALNFGVYGKGGHKWTERVYKPYSFKVLPLLIRRVTKSLLED</sequence>
<organism evidence="2 3">
    <name type="scientific">Cytobacillus spartinae</name>
    <dbReference type="NCBI Taxonomy" id="3299023"/>
    <lineage>
        <taxon>Bacteria</taxon>
        <taxon>Bacillati</taxon>
        <taxon>Bacillota</taxon>
        <taxon>Bacilli</taxon>
        <taxon>Bacillales</taxon>
        <taxon>Bacillaceae</taxon>
        <taxon>Cytobacillus</taxon>
    </lineage>
</organism>
<accession>A0ABW6KFU1</accession>
<evidence type="ECO:0000313" key="3">
    <source>
        <dbReference type="Proteomes" id="UP001601059"/>
    </source>
</evidence>
<protein>
    <submittedName>
        <fullName evidence="2">M20/M25/M40 family metallo-hydrolase</fullName>
    </submittedName>
</protein>
<dbReference type="PANTHER" id="PTHR43808:SF27">
    <property type="entry name" value="PROTEIN ROCB"/>
    <property type="match status" value="1"/>
</dbReference>
<dbReference type="InterPro" id="IPR007484">
    <property type="entry name" value="Peptidase_M28"/>
</dbReference>
<dbReference type="InterPro" id="IPR050072">
    <property type="entry name" value="Peptidase_M20A"/>
</dbReference>